<accession>A0ABP7XAE2</accession>
<comment type="caution">
    <text evidence="1">The sequence shown here is derived from an EMBL/GenBank/DDBJ whole genome shotgun (WGS) entry which is preliminary data.</text>
</comment>
<keyword evidence="2" id="KW-1185">Reference proteome</keyword>
<organism evidence="1 2">
    <name type="scientific">Aquimarina addita</name>
    <dbReference type="NCBI Taxonomy" id="870485"/>
    <lineage>
        <taxon>Bacteria</taxon>
        <taxon>Pseudomonadati</taxon>
        <taxon>Bacteroidota</taxon>
        <taxon>Flavobacteriia</taxon>
        <taxon>Flavobacteriales</taxon>
        <taxon>Flavobacteriaceae</taxon>
        <taxon>Aquimarina</taxon>
    </lineage>
</organism>
<gene>
    <name evidence="1" type="ORF">GCM10022393_05870</name>
</gene>
<reference evidence="2" key="1">
    <citation type="journal article" date="2019" name="Int. J. Syst. Evol. Microbiol.">
        <title>The Global Catalogue of Microorganisms (GCM) 10K type strain sequencing project: providing services to taxonomists for standard genome sequencing and annotation.</title>
        <authorList>
            <consortium name="The Broad Institute Genomics Platform"/>
            <consortium name="The Broad Institute Genome Sequencing Center for Infectious Disease"/>
            <person name="Wu L."/>
            <person name="Ma J."/>
        </authorList>
    </citation>
    <scope>NUCLEOTIDE SEQUENCE [LARGE SCALE GENOMIC DNA]</scope>
    <source>
        <strain evidence="2">JCM 17106</strain>
    </source>
</reference>
<sequence>MNIELFTELNFDNPYSEIINIDINENLSIGELLTELHKIKEIPTYTELEWDGKIEKISCRYYFKSEPEFGGFSSIDNLEQKINDFPKKGSNNELCIFIDGSVGLIN</sequence>
<evidence type="ECO:0000313" key="2">
    <source>
        <dbReference type="Proteomes" id="UP001500459"/>
    </source>
</evidence>
<name>A0ABP7XAE2_9FLAO</name>
<dbReference type="RefSeq" id="WP_344924615.1">
    <property type="nucleotide sequence ID" value="NZ_BAABCW010000002.1"/>
</dbReference>
<proteinExistence type="predicted"/>
<dbReference type="EMBL" id="BAABCW010000002">
    <property type="protein sequence ID" value="GAA4109334.1"/>
    <property type="molecule type" value="Genomic_DNA"/>
</dbReference>
<evidence type="ECO:0000313" key="1">
    <source>
        <dbReference type="EMBL" id="GAA4109334.1"/>
    </source>
</evidence>
<dbReference type="Proteomes" id="UP001500459">
    <property type="component" value="Unassembled WGS sequence"/>
</dbReference>
<protein>
    <submittedName>
        <fullName evidence="1">Uncharacterized protein</fullName>
    </submittedName>
</protein>